<dbReference type="Gene3D" id="1.25.40.10">
    <property type="entry name" value="Tetratricopeptide repeat domain"/>
    <property type="match status" value="2"/>
</dbReference>
<evidence type="ECO:0000256" key="5">
    <source>
        <dbReference type="PROSITE-ProRule" id="PRU00708"/>
    </source>
</evidence>
<dbReference type="GO" id="GO:0009982">
    <property type="term" value="F:pseudouridine synthase activity"/>
    <property type="evidence" value="ECO:0007669"/>
    <property type="project" value="InterPro"/>
</dbReference>
<keyword evidence="1" id="KW-0808">Transferase</keyword>
<feature type="repeat" description="PPR" evidence="5">
    <location>
        <begin position="1828"/>
        <end position="1862"/>
    </location>
</feature>
<evidence type="ECO:0000256" key="3">
    <source>
        <dbReference type="ARBA" id="ARBA00022777"/>
    </source>
</evidence>
<comment type="caution">
    <text evidence="7">The sequence shown here is derived from an EMBL/GenBank/DDBJ whole genome shotgun (WGS) entry which is preliminary data.</text>
</comment>
<dbReference type="CDD" id="cd01428">
    <property type="entry name" value="ADK"/>
    <property type="match status" value="1"/>
</dbReference>
<reference evidence="7" key="1">
    <citation type="submission" date="2021-02" db="EMBL/GenBank/DDBJ databases">
        <authorList>
            <person name="Dougan E. K."/>
            <person name="Rhodes N."/>
            <person name="Thang M."/>
            <person name="Chan C."/>
        </authorList>
    </citation>
    <scope>NUCLEOTIDE SEQUENCE</scope>
</reference>
<dbReference type="InterPro" id="IPR036850">
    <property type="entry name" value="NDK-like_dom_sf"/>
</dbReference>
<proteinExistence type="inferred from homology"/>
<dbReference type="Gene3D" id="3.30.2350.10">
    <property type="entry name" value="Pseudouridine synthase"/>
    <property type="match status" value="1"/>
</dbReference>
<dbReference type="InterPro" id="IPR033690">
    <property type="entry name" value="Adenylat_kinase_CS"/>
</dbReference>
<dbReference type="InterPro" id="IPR034907">
    <property type="entry name" value="NDK-like_dom"/>
</dbReference>
<gene>
    <name evidence="7" type="primary">AK1</name>
    <name evidence="7" type="ORF">SNEC2469_LOCUS29804</name>
</gene>
<evidence type="ECO:0000259" key="6">
    <source>
        <dbReference type="SMART" id="SM00562"/>
    </source>
</evidence>
<comment type="similarity">
    <text evidence="4">Belongs to the NDK family.</text>
</comment>
<dbReference type="GO" id="GO:0003723">
    <property type="term" value="F:RNA binding"/>
    <property type="evidence" value="ECO:0007669"/>
    <property type="project" value="InterPro"/>
</dbReference>
<dbReference type="HAMAP" id="MF_00235">
    <property type="entry name" value="Adenylate_kinase_Adk"/>
    <property type="match status" value="1"/>
</dbReference>
<dbReference type="CDD" id="cd02869">
    <property type="entry name" value="PseudoU_synth_RluA_like"/>
    <property type="match status" value="1"/>
</dbReference>
<accession>A0A813BAR0</accession>
<dbReference type="NCBIfam" id="TIGR00756">
    <property type="entry name" value="PPR"/>
    <property type="match status" value="3"/>
</dbReference>
<dbReference type="CDD" id="cd22970">
    <property type="entry name" value="DD_NDKH5-like"/>
    <property type="match status" value="1"/>
</dbReference>
<dbReference type="PROSITE" id="PS51374">
    <property type="entry name" value="NDPK_LIKE"/>
    <property type="match status" value="2"/>
</dbReference>
<feature type="domain" description="Nucleoside diphosphate kinase-like" evidence="6">
    <location>
        <begin position="264"/>
        <end position="402"/>
    </location>
</feature>
<protein>
    <submittedName>
        <fullName evidence="7">AK1 protein</fullName>
    </submittedName>
</protein>
<dbReference type="SUPFAM" id="SSF55120">
    <property type="entry name" value="Pseudouridine synthase"/>
    <property type="match status" value="1"/>
</dbReference>
<dbReference type="EMBL" id="CAJNJA010067918">
    <property type="protein sequence ID" value="CAE7893332.1"/>
    <property type="molecule type" value="Genomic_DNA"/>
</dbReference>
<dbReference type="InterPro" id="IPR027417">
    <property type="entry name" value="P-loop_NTPase"/>
</dbReference>
<dbReference type="Pfam" id="PF00334">
    <property type="entry name" value="NDK"/>
    <property type="match status" value="2"/>
</dbReference>
<feature type="repeat" description="PPR" evidence="5">
    <location>
        <begin position="1933"/>
        <end position="1967"/>
    </location>
</feature>
<feature type="repeat" description="PPR" evidence="5">
    <location>
        <begin position="1793"/>
        <end position="1827"/>
    </location>
</feature>
<evidence type="ECO:0000313" key="8">
    <source>
        <dbReference type="Proteomes" id="UP000601435"/>
    </source>
</evidence>
<dbReference type="InterPro" id="IPR011990">
    <property type="entry name" value="TPR-like_helical_dom_sf"/>
</dbReference>
<feature type="repeat" description="PPR" evidence="5">
    <location>
        <begin position="1863"/>
        <end position="1897"/>
    </location>
</feature>
<dbReference type="Pfam" id="PF01535">
    <property type="entry name" value="PPR"/>
    <property type="match status" value="1"/>
</dbReference>
<evidence type="ECO:0000256" key="4">
    <source>
        <dbReference type="PROSITE-ProRule" id="PRU00706"/>
    </source>
</evidence>
<comment type="caution">
    <text evidence="4">Lacks conserved residue(s) required for the propagation of feature annotation.</text>
</comment>
<dbReference type="GO" id="GO:0005524">
    <property type="term" value="F:ATP binding"/>
    <property type="evidence" value="ECO:0007669"/>
    <property type="project" value="InterPro"/>
</dbReference>
<evidence type="ECO:0000256" key="2">
    <source>
        <dbReference type="ARBA" id="ARBA00022741"/>
    </source>
</evidence>
<dbReference type="Proteomes" id="UP000601435">
    <property type="component" value="Unassembled WGS sequence"/>
</dbReference>
<name>A0A813BAR0_9DINO</name>
<dbReference type="Pfam" id="PF13812">
    <property type="entry name" value="PPR_3"/>
    <property type="match status" value="2"/>
</dbReference>
<dbReference type="Pfam" id="PF00406">
    <property type="entry name" value="ADK"/>
    <property type="match status" value="2"/>
</dbReference>
<dbReference type="InterPro" id="IPR000850">
    <property type="entry name" value="Adenylat/UMP-CMP_kin"/>
</dbReference>
<dbReference type="GO" id="GO:0001522">
    <property type="term" value="P:pseudouridine synthesis"/>
    <property type="evidence" value="ECO:0007669"/>
    <property type="project" value="InterPro"/>
</dbReference>
<dbReference type="CDD" id="cd04416">
    <property type="entry name" value="NDPk_TX"/>
    <property type="match status" value="1"/>
</dbReference>
<dbReference type="PROSITE" id="PS51375">
    <property type="entry name" value="PPR"/>
    <property type="match status" value="4"/>
</dbReference>
<dbReference type="InterPro" id="IPR002885">
    <property type="entry name" value="PPR_rpt"/>
</dbReference>
<organism evidence="7 8">
    <name type="scientific">Symbiodinium necroappetens</name>
    <dbReference type="NCBI Taxonomy" id="1628268"/>
    <lineage>
        <taxon>Eukaryota</taxon>
        <taxon>Sar</taxon>
        <taxon>Alveolata</taxon>
        <taxon>Dinophyceae</taxon>
        <taxon>Suessiales</taxon>
        <taxon>Symbiodiniaceae</taxon>
        <taxon>Symbiodinium</taxon>
    </lineage>
</organism>
<keyword evidence="2" id="KW-0547">Nucleotide-binding</keyword>
<dbReference type="PANTHER" id="PTHR23359">
    <property type="entry name" value="NUCLEOTIDE KINASE"/>
    <property type="match status" value="1"/>
</dbReference>
<dbReference type="GO" id="GO:0019205">
    <property type="term" value="F:nucleobase-containing compound kinase activity"/>
    <property type="evidence" value="ECO:0007669"/>
    <property type="project" value="InterPro"/>
</dbReference>
<dbReference type="Gene3D" id="3.40.50.300">
    <property type="entry name" value="P-loop containing nucleotide triphosphate hydrolases"/>
    <property type="match status" value="4"/>
</dbReference>
<dbReference type="Gene3D" id="3.30.70.141">
    <property type="entry name" value="Nucleoside diphosphate kinase-like domain"/>
    <property type="match status" value="2"/>
</dbReference>
<evidence type="ECO:0000313" key="7">
    <source>
        <dbReference type="EMBL" id="CAE7893332.1"/>
    </source>
</evidence>
<sequence length="2452" mass="268440">MPQLILEGKADELVSKFEEAYLEVKARKEVYLAEEAESYFHYLQPKAREAAVLAASRGLSQVLVLEHLDGDVVERSLAMKEGLEEMYGKGSFYMSLDKWECQRDIEFFFPHLDALPVERTLAVVKPDAVQQGEKGGKTAEQVVEDEAAQLGLFVVSKQLHSPDEAQAKLICQEYDGSADHTNAVAAVMAEPGCLVMCIEGRGAIGKMQLICGPSHSGVARERAPTTIRALWGTDGTSNAMYASINMEAADKEIKAFFPDGALKLERTLCIVKPDAIANLVAIKTEIEAAGFTVLKEKQTTLSEERAKEFYRSSKGDPSFAAVVKESCSGPCCAMVLCRVEAVTVLKQLMGNASVKEAKKSRPGSLRARFGRDGQRNAVHGSESLKDAVQEIRFFFPEMGVDPLPDDNEVRDFVFRKSARASMDLQTLSDAQATDFELDPTMQQLISNGLIGLCKVKPQGLAAVKWLANWLSENNPNNQAPKAAFDPPTRTSQYVESGVNQDGMAFVVEAPAPEPPSKPIVEVTEEDLKKEPGESDLKTPPFVVFVAGGPGCGKGTQCTRIKDEFNLIHLSTGDLMRAEVKAGSFLGGEIEKHMSAGTLVPDDIVLQLLKKAMIKNQDTNRFLLDGFPRAVEQAQRFEREIAEVSFMLYLEASHETMMDRIKGRAATNPGRVDDNDETVRKRLEVFDQQTLPLCNYYGPIGKLRKANAEKAPDEVFAEVKRYFSCRFLYLLGPPGAPVEHMADKLEKQYGYSAINLTTLLKSYADSNEADAPAVRKAMLAGKPVDASIACPLILSEIYRDMALGVQNFVLSDFPQSLKQAQFLEYRVSSITRTLVLDFSRADAADLAATMSSKDTLELELRSNYFFGPEASEMLTALKAERIPYSLSEMQTCSVVDGTWKKLSEQVLPSLTVVLGLPGSGTDVLANLLAQSSPNFEAVDCDELLDKELERQTEMGLAMHNMLAKGQVVPLSMTLELLKGVANLTCSECLIIQNCPQYVDQIELIERDFRINKVYYIQGSEAAEKSWADSFAMKEDSATAAKRFSELQRRLPPMVAHFSRLGLLEKFEVSETPSQERLQSLIAKSRMPQFAVVSSLSPVLGAKKAQELCDAYGGSPITSKSLAEFAGKADAEASSSDEVTMLKAFAQGRAEPFLVLQDCPSVDSQAHAFLEAFGAPRAVIYLECDDEFLDEEYRGLHEDEEIDGEQLAEKMAQQRATMEGTMKVFKELCPGSYLEIDKKMRESPSDVAAVIQQKLMPTVYVILSPGTEPEFGNLVAETICAMSTAGGLEDALPSKYTILDAMAICKSSGHSPAVEDAIAKASFTAETPDSLPVKVWAEIWKEAFLKSADPMGTFLLTNFPTASSVKSNTVRDQLSVVESVSSLAGILHVKLGAAAFASFCSTDDEKLEVYSAFDAQVHDQTLAQFGPGRITECILARPKATREPQAKPPAIPVETVELCSLVSPTRWAKAFQELVKFGRWTAEKSVRALIRCLVLAVAKFFEPIGEDLDEAGERWTKRSSRSLYDDPAELRTHTVQQGPEPERRVQNLRVHVGILQFENFGFGAPGLFETSGFRIMLQPGGRAPVRWSDSQPATGQQELKYSKVISSDGRYSASLSCAFNEDLSLPIPGPIPETLCVDVWLESRTFVERLDSFLHMGPNARRAPKFMLQPAVTAPRLGIGCTREVRHDAPHALARRAVPWLREELGDSRRQDLRIGRKSKKGRGRSAEAILKSLFDLGPHPPQAAVFSACWPGLASWERNPKAATAVLAGLGKRGLWDVALKVTRFMQHHSLDVNCFHYTSVISACEKRGKWKIALTLLGSMKEEEVFPSEVSYNAAISACAKGGEWSVALELLKEMRLDDVMPDCVSYNAASSACASAGLWNSSLHLLQEMCTTTVPPSVITFSTLLSACEKGKQWQMAISILFHPPVPALKPDKICFTAVISACEKAREWEKALLCFRDMDTRDLQKDEICFHSVISSCIRGRAWSQALSLALDMEALPLAVNGILWGGVATAMQQSGQPIAQLTSRLRKKWARQQGSHSSLLRALPRIGESQEHEVHVLDQAEGLLAAFKPTGLSTEAALQRLLHLLTQEGYTGELSRASRLDGATSGVIPVALGESDSPASNWLNYQFAARMVSKEYVCLCSGLPLGARGTRGVVSAGLVTESRGAQLKVVWASHGKEARTEYELMDSFSLPEDIGAVHPGAVLSLLRVKPLTGRTHQIRTHLAGIGRPILGDRTYGGLAVSWCSRLFLHCRRISVRDLGNKLFQPVAPLPRQLKSILEDLRSRGVGLGSNLPEFDHRFLGRIMVSIPPLDVEAVQQNYPIQVSKLCDGPRPKLLSVGMQWACGMGNSACCTGAEASAENEQKELTRKEAVPGAPDLPGPDVSAPMAAQASPGEYVIQLDRKAGGRLGIDVDHKDGETLLIEVINEGLVMELSLAPALRYLSSSLLTDCL</sequence>
<dbReference type="PROSITE" id="PS00113">
    <property type="entry name" value="ADENYLATE_KINASE"/>
    <property type="match status" value="1"/>
</dbReference>
<dbReference type="PRINTS" id="PR00094">
    <property type="entry name" value="ADENYLTKNASE"/>
</dbReference>
<keyword evidence="8" id="KW-1185">Reference proteome</keyword>
<dbReference type="SUPFAM" id="SSF52540">
    <property type="entry name" value="P-loop containing nucleoside triphosphate hydrolases"/>
    <property type="match status" value="2"/>
</dbReference>
<feature type="domain" description="Nucleoside diphosphate kinase-like" evidence="6">
    <location>
        <begin position="117"/>
        <end position="263"/>
    </location>
</feature>
<dbReference type="InterPro" id="IPR020103">
    <property type="entry name" value="PsdUridine_synth_cat_dom_sf"/>
</dbReference>
<dbReference type="InterPro" id="IPR006145">
    <property type="entry name" value="PsdUridine_synth_RsuA/RluA"/>
</dbReference>
<dbReference type="OrthoDB" id="442176at2759"/>
<dbReference type="SUPFAM" id="SSF54919">
    <property type="entry name" value="Nucleoside diphosphate kinase, NDK"/>
    <property type="match status" value="2"/>
</dbReference>
<keyword evidence="3" id="KW-0418">Kinase</keyword>
<dbReference type="Pfam" id="PF00849">
    <property type="entry name" value="PseudoU_synth_2"/>
    <property type="match status" value="1"/>
</dbReference>
<dbReference type="SMART" id="SM00562">
    <property type="entry name" value="NDK"/>
    <property type="match status" value="2"/>
</dbReference>
<evidence type="ECO:0000256" key="1">
    <source>
        <dbReference type="ARBA" id="ARBA00022679"/>
    </source>
</evidence>